<protein>
    <submittedName>
        <fullName evidence="3">Uncharacterized protein</fullName>
    </submittedName>
</protein>
<sequence>MDETTFTGSTDSEGEPSWSGGSHDTRQVAPRIIDLKQVDVDALWQSHRLSGYLCLYWDGVSKASLTLQVDINIAAKHSISKKSNLYLVISPERIRRVSILPDSDLPDSETQSLHFVLSRPPFLVEPSQSWEPRDDVGKKTRDLLYGLASQTQFSLCTGHVISSDDAHSFCMAAVDGGLSMAIQDAGLRRSLRGGGYVVEGDALDGSASGTAGLASSAPGAPVPEYSESPALGLAPAYRRSSATRENERKRRRTTTEHEEVLDNGKRGCGRPAADLAELLSSKSIPYTWGRLSAKIEQLAEVERRMSAKMEQLTEAEGRIAAKMEQLTEAQVRISAIPGQLTEAEGRISITMDQLSEQDSRISAAVEQLSGVEGRISTVAEKLLWTETHANKELRQIGSKLREMESGLESRREILEGVNEKLERNLEEMAREIPGFSSNGGCA</sequence>
<evidence type="ECO:0000313" key="4">
    <source>
        <dbReference type="Proteomes" id="UP000078559"/>
    </source>
</evidence>
<evidence type="ECO:0000256" key="2">
    <source>
        <dbReference type="SAM" id="MobiDB-lite"/>
    </source>
</evidence>
<evidence type="ECO:0000256" key="1">
    <source>
        <dbReference type="SAM" id="Coils"/>
    </source>
</evidence>
<dbReference type="SUPFAM" id="SSF57997">
    <property type="entry name" value="Tropomyosin"/>
    <property type="match status" value="1"/>
</dbReference>
<feature type="coiled-coil region" evidence="1">
    <location>
        <begin position="291"/>
        <end position="332"/>
    </location>
</feature>
<proteinExistence type="predicted"/>
<keyword evidence="4" id="KW-1185">Reference proteome</keyword>
<feature type="region of interest" description="Disordered" evidence="2">
    <location>
        <begin position="208"/>
        <end position="266"/>
    </location>
</feature>
<gene>
    <name evidence="3" type="ORF">VM1G_06770</name>
</gene>
<accession>A0A194W5K3</accession>
<dbReference type="Gene3D" id="1.10.287.1490">
    <property type="match status" value="1"/>
</dbReference>
<feature type="compositionally biased region" description="Low complexity" evidence="2">
    <location>
        <begin position="208"/>
        <end position="219"/>
    </location>
</feature>
<evidence type="ECO:0000313" key="3">
    <source>
        <dbReference type="EMBL" id="KUI71754.1"/>
    </source>
</evidence>
<dbReference type="Proteomes" id="UP000078559">
    <property type="component" value="Chromosome 7"/>
</dbReference>
<organism evidence="3 4">
    <name type="scientific">Cytospora mali</name>
    <name type="common">Apple Valsa canker fungus</name>
    <name type="synonym">Valsa mali</name>
    <dbReference type="NCBI Taxonomy" id="578113"/>
    <lineage>
        <taxon>Eukaryota</taxon>
        <taxon>Fungi</taxon>
        <taxon>Dikarya</taxon>
        <taxon>Ascomycota</taxon>
        <taxon>Pezizomycotina</taxon>
        <taxon>Sordariomycetes</taxon>
        <taxon>Sordariomycetidae</taxon>
        <taxon>Diaporthales</taxon>
        <taxon>Cytosporaceae</taxon>
        <taxon>Cytospora</taxon>
    </lineage>
</organism>
<name>A0A194W5K3_CYTMA</name>
<feature type="coiled-coil region" evidence="1">
    <location>
        <begin position="404"/>
        <end position="438"/>
    </location>
</feature>
<reference evidence="3" key="1">
    <citation type="submission" date="2014-12" db="EMBL/GenBank/DDBJ databases">
        <title>Genome Sequence of Valsa Canker Pathogens Uncovers a Specific Adaption of Colonization on Woody Bark.</title>
        <authorList>
            <person name="Yin Z."/>
            <person name="Liu H."/>
            <person name="Gao X."/>
            <person name="Li Z."/>
            <person name="Song N."/>
            <person name="Ke X."/>
            <person name="Dai Q."/>
            <person name="Wu Y."/>
            <person name="Sun Y."/>
            <person name="Xu J.-R."/>
            <person name="Kang Z.K."/>
            <person name="Wang L."/>
            <person name="Huang L."/>
        </authorList>
    </citation>
    <scope>NUCLEOTIDE SEQUENCE [LARGE SCALE GENOMIC DNA]</scope>
    <source>
        <strain evidence="3">03-8</strain>
    </source>
</reference>
<feature type="region of interest" description="Disordered" evidence="2">
    <location>
        <begin position="1"/>
        <end position="25"/>
    </location>
</feature>
<dbReference type="EMBL" id="CM003104">
    <property type="protein sequence ID" value="KUI71754.1"/>
    <property type="molecule type" value="Genomic_DNA"/>
</dbReference>
<keyword evidence="1" id="KW-0175">Coiled coil</keyword>
<dbReference type="AlphaFoldDB" id="A0A194W5K3"/>
<feature type="compositionally biased region" description="Basic and acidic residues" evidence="2">
    <location>
        <begin position="242"/>
        <end position="265"/>
    </location>
</feature>
<feature type="compositionally biased region" description="Polar residues" evidence="2">
    <location>
        <begin position="1"/>
        <end position="11"/>
    </location>
</feature>